<gene>
    <name evidence="1" type="ORF">F6H94_08430</name>
</gene>
<protein>
    <submittedName>
        <fullName evidence="1">Uncharacterized protein</fullName>
    </submittedName>
</protein>
<proteinExistence type="predicted"/>
<organism evidence="1 2">
    <name type="scientific">Lactobacillus jensenii</name>
    <dbReference type="NCBI Taxonomy" id="109790"/>
    <lineage>
        <taxon>Bacteria</taxon>
        <taxon>Bacillati</taxon>
        <taxon>Bacillota</taxon>
        <taxon>Bacilli</taxon>
        <taxon>Lactobacillales</taxon>
        <taxon>Lactobacillaceae</taxon>
        <taxon>Lactobacillus</taxon>
    </lineage>
</organism>
<evidence type="ECO:0000313" key="2">
    <source>
        <dbReference type="Proteomes" id="UP000327236"/>
    </source>
</evidence>
<evidence type="ECO:0000313" key="1">
    <source>
        <dbReference type="EMBL" id="KAA9320162.1"/>
    </source>
</evidence>
<accession>A0A558JLR6</accession>
<comment type="caution">
    <text evidence="1">The sequence shown here is derived from an EMBL/GenBank/DDBJ whole genome shotgun (WGS) entry which is preliminary data.</text>
</comment>
<dbReference type="EMBL" id="VYWW01000056">
    <property type="protein sequence ID" value="KAA9320162.1"/>
    <property type="molecule type" value="Genomic_DNA"/>
</dbReference>
<reference evidence="1 2" key="1">
    <citation type="submission" date="2019-09" db="EMBL/GenBank/DDBJ databases">
        <title>Draft genome sequence assemblies of isolates from the urinary tract.</title>
        <authorList>
            <person name="Mores C.R."/>
            <person name="Putonti C."/>
            <person name="Wolfe A.J."/>
        </authorList>
    </citation>
    <scope>NUCLEOTIDE SEQUENCE [LARGE SCALE GENOMIC DNA]</scope>
    <source>
        <strain evidence="1 2">UMB246</strain>
    </source>
</reference>
<dbReference type="RefSeq" id="WP_006588502.1">
    <property type="nucleotide sequence ID" value="NZ_CATOUX010000011.1"/>
</dbReference>
<dbReference type="Proteomes" id="UP000327236">
    <property type="component" value="Unassembled WGS sequence"/>
</dbReference>
<dbReference type="OrthoDB" id="9869453at2"/>
<sequence length="90" mass="10555">MLNILKESLNIIIHNTLTLFKPRHLKSEKKFAHDFSKDSRSIASDFKKTGKDMQNAMVNFKELEYLENTGTLKTVFQRMKKSKDSDFEDL</sequence>
<name>A0A558JLR6_LACJE</name>
<dbReference type="AlphaFoldDB" id="A0A558JLR6"/>